<gene>
    <name evidence="1" type="ORF">FRX31_010053</name>
</gene>
<dbReference type="Proteomes" id="UP000554482">
    <property type="component" value="Unassembled WGS sequence"/>
</dbReference>
<protein>
    <submittedName>
        <fullName evidence="1">Uncharacterized protein</fullName>
    </submittedName>
</protein>
<name>A0A7J6WSK4_THATH</name>
<evidence type="ECO:0000313" key="1">
    <source>
        <dbReference type="EMBL" id="KAF5200359.1"/>
    </source>
</evidence>
<keyword evidence="2" id="KW-1185">Reference proteome</keyword>
<dbReference type="EMBL" id="JABWDY010010840">
    <property type="protein sequence ID" value="KAF5200359.1"/>
    <property type="molecule type" value="Genomic_DNA"/>
</dbReference>
<dbReference type="AlphaFoldDB" id="A0A7J6WSK4"/>
<proteinExistence type="predicted"/>
<accession>A0A7J6WSK4</accession>
<evidence type="ECO:0000313" key="2">
    <source>
        <dbReference type="Proteomes" id="UP000554482"/>
    </source>
</evidence>
<reference evidence="1 2" key="1">
    <citation type="submission" date="2020-06" db="EMBL/GenBank/DDBJ databases">
        <title>Transcriptomic and genomic resources for Thalictrum thalictroides and T. hernandezii: Facilitating candidate gene discovery in an emerging model plant lineage.</title>
        <authorList>
            <person name="Arias T."/>
            <person name="Riano-Pachon D.M."/>
            <person name="Di Stilio V.S."/>
        </authorList>
    </citation>
    <scope>NUCLEOTIDE SEQUENCE [LARGE SCALE GENOMIC DNA]</scope>
    <source>
        <strain evidence="2">cv. WT478/WT964</strain>
        <tissue evidence="1">Leaves</tissue>
    </source>
</reference>
<sequence>MVHGRTVGFDDGTNPDSLMPHCNKIEEEEEEKYCSFSLINVNPYQSCSETTRFILFQEPSQLNLNITLYSFTSKSRSN</sequence>
<organism evidence="1 2">
    <name type="scientific">Thalictrum thalictroides</name>
    <name type="common">Rue-anemone</name>
    <name type="synonym">Anemone thalictroides</name>
    <dbReference type="NCBI Taxonomy" id="46969"/>
    <lineage>
        <taxon>Eukaryota</taxon>
        <taxon>Viridiplantae</taxon>
        <taxon>Streptophyta</taxon>
        <taxon>Embryophyta</taxon>
        <taxon>Tracheophyta</taxon>
        <taxon>Spermatophyta</taxon>
        <taxon>Magnoliopsida</taxon>
        <taxon>Ranunculales</taxon>
        <taxon>Ranunculaceae</taxon>
        <taxon>Thalictroideae</taxon>
        <taxon>Thalictrum</taxon>
    </lineage>
</organism>
<comment type="caution">
    <text evidence="1">The sequence shown here is derived from an EMBL/GenBank/DDBJ whole genome shotgun (WGS) entry which is preliminary data.</text>
</comment>